<reference evidence="1 2" key="1">
    <citation type="submission" date="2019-06" db="EMBL/GenBank/DDBJ databases">
        <authorList>
            <person name="Jiang L."/>
        </authorList>
    </citation>
    <scope>NUCLEOTIDE SEQUENCE [LARGE SCALE GENOMIC DNA]</scope>
    <source>
        <strain evidence="1 2">YIM 48858</strain>
    </source>
</reference>
<keyword evidence="2" id="KW-1185">Reference proteome</keyword>
<sequence length="94" mass="10272">MAGPTIEMLNTLRKGASAIDRSLDQLVAAKTVDLSALMWLGDAARNFADQADTLAVLLEVRSGDEDLHDEAEQLAIFFRSIEQRLEIALGTAWV</sequence>
<dbReference type="EMBL" id="VDFV01000094">
    <property type="protein sequence ID" value="TNC59805.1"/>
    <property type="molecule type" value="Genomic_DNA"/>
</dbReference>
<dbReference type="AlphaFoldDB" id="A0A5C4N3A8"/>
<comment type="caution">
    <text evidence="1">The sequence shown here is derived from an EMBL/GenBank/DDBJ whole genome shotgun (WGS) entry which is preliminary data.</text>
</comment>
<dbReference type="RefSeq" id="WP_139084001.1">
    <property type="nucleotide sequence ID" value="NZ_VDFV01000094.1"/>
</dbReference>
<proteinExistence type="predicted"/>
<evidence type="ECO:0008006" key="3">
    <source>
        <dbReference type="Google" id="ProtNLM"/>
    </source>
</evidence>
<evidence type="ECO:0000313" key="1">
    <source>
        <dbReference type="EMBL" id="TNC59805.1"/>
    </source>
</evidence>
<evidence type="ECO:0000313" key="2">
    <source>
        <dbReference type="Proteomes" id="UP000305709"/>
    </source>
</evidence>
<dbReference type="Proteomes" id="UP000305709">
    <property type="component" value="Unassembled WGS sequence"/>
</dbReference>
<protein>
    <recommendedName>
        <fullName evidence="3">Chemotaxis protein</fullName>
    </recommendedName>
</protein>
<gene>
    <name evidence="1" type="ORF">FHG71_22535</name>
</gene>
<accession>A0A5C4N3A8</accession>
<name>A0A5C4N3A8_9RHOB</name>
<organism evidence="1 2">
    <name type="scientific">Rubellimicrobium roseum</name>
    <dbReference type="NCBI Taxonomy" id="687525"/>
    <lineage>
        <taxon>Bacteria</taxon>
        <taxon>Pseudomonadati</taxon>
        <taxon>Pseudomonadota</taxon>
        <taxon>Alphaproteobacteria</taxon>
        <taxon>Rhodobacterales</taxon>
        <taxon>Roseobacteraceae</taxon>
        <taxon>Rubellimicrobium</taxon>
    </lineage>
</organism>